<dbReference type="EMBL" id="JQBL01000021">
    <property type="protein sequence ID" value="KRN49752.1"/>
    <property type="molecule type" value="Genomic_DNA"/>
</dbReference>
<dbReference type="PROSITE" id="PS51186">
    <property type="entry name" value="GNAT"/>
    <property type="match status" value="1"/>
</dbReference>
<keyword evidence="3" id="KW-1185">Reference proteome</keyword>
<dbReference type="Gene3D" id="3.40.630.30">
    <property type="match status" value="1"/>
</dbReference>
<organism evidence="2 3">
    <name type="scientific">Kandleria vitulina DSM 20405</name>
    <dbReference type="NCBI Taxonomy" id="1410657"/>
    <lineage>
        <taxon>Bacteria</taxon>
        <taxon>Bacillati</taxon>
        <taxon>Bacillota</taxon>
        <taxon>Erysipelotrichia</taxon>
        <taxon>Erysipelotrichales</taxon>
        <taxon>Coprobacillaceae</taxon>
        <taxon>Kandleria</taxon>
    </lineage>
</organism>
<accession>A0A0R2HB71</accession>
<dbReference type="SUPFAM" id="SSF55729">
    <property type="entry name" value="Acyl-CoA N-acyltransferases (Nat)"/>
    <property type="match status" value="1"/>
</dbReference>
<dbReference type="InterPro" id="IPR016181">
    <property type="entry name" value="Acyl_CoA_acyltransferase"/>
</dbReference>
<comment type="caution">
    <text evidence="2">The sequence shown here is derived from an EMBL/GenBank/DDBJ whole genome shotgun (WGS) entry which is preliminary data.</text>
</comment>
<dbReference type="PATRIC" id="fig|1410657.5.peg.909"/>
<dbReference type="AlphaFoldDB" id="A0A0R2HB71"/>
<evidence type="ECO:0000313" key="2">
    <source>
        <dbReference type="EMBL" id="KRN49752.1"/>
    </source>
</evidence>
<dbReference type="GO" id="GO:0016747">
    <property type="term" value="F:acyltransferase activity, transferring groups other than amino-acyl groups"/>
    <property type="evidence" value="ECO:0007669"/>
    <property type="project" value="InterPro"/>
</dbReference>
<sequence>MLLGDFVYKIEEGGHAMNTVLFDFLHEDAKNIRVSVFMDEQGFKDEFDEIDQNAFHLVGYHENHPVATCRFFKKDEKYYIGRVAVLKEYRKHHYGAMMIHKAEEYISSYANCSYLSAQVRVKGFYEKLGYKMTGDVYDDEGVPHILMYKELKK</sequence>
<reference evidence="2 3" key="1">
    <citation type="journal article" date="2015" name="Genome Announc.">
        <title>Expanding the biotechnology potential of lactobacilli through comparative genomics of 213 strains and associated genera.</title>
        <authorList>
            <person name="Sun Z."/>
            <person name="Harris H.M."/>
            <person name="McCann A."/>
            <person name="Guo C."/>
            <person name="Argimon S."/>
            <person name="Zhang W."/>
            <person name="Yang X."/>
            <person name="Jeffery I.B."/>
            <person name="Cooney J.C."/>
            <person name="Kagawa T.F."/>
            <person name="Liu W."/>
            <person name="Song Y."/>
            <person name="Salvetti E."/>
            <person name="Wrobel A."/>
            <person name="Rasinkangas P."/>
            <person name="Parkhill J."/>
            <person name="Rea M.C."/>
            <person name="O'Sullivan O."/>
            <person name="Ritari J."/>
            <person name="Douillard F.P."/>
            <person name="Paul Ross R."/>
            <person name="Yang R."/>
            <person name="Briner A.E."/>
            <person name="Felis G.E."/>
            <person name="de Vos W.M."/>
            <person name="Barrangou R."/>
            <person name="Klaenhammer T.R."/>
            <person name="Caufield P.W."/>
            <person name="Cui Y."/>
            <person name="Zhang H."/>
            <person name="O'Toole P.W."/>
        </authorList>
    </citation>
    <scope>NUCLEOTIDE SEQUENCE [LARGE SCALE GENOMIC DNA]</scope>
    <source>
        <strain evidence="2 3">DSM 20405</strain>
    </source>
</reference>
<gene>
    <name evidence="2" type="ORF">IV49_GL000871</name>
</gene>
<dbReference type="CDD" id="cd04301">
    <property type="entry name" value="NAT_SF"/>
    <property type="match status" value="1"/>
</dbReference>
<evidence type="ECO:0000259" key="1">
    <source>
        <dbReference type="PROSITE" id="PS51186"/>
    </source>
</evidence>
<protein>
    <recommendedName>
        <fullName evidence="1">N-acetyltransferase domain-containing protein</fullName>
    </recommendedName>
</protein>
<dbReference type="InterPro" id="IPR000182">
    <property type="entry name" value="GNAT_dom"/>
</dbReference>
<name>A0A0R2HB71_9FIRM</name>
<evidence type="ECO:0000313" key="3">
    <source>
        <dbReference type="Proteomes" id="UP000051841"/>
    </source>
</evidence>
<dbReference type="Pfam" id="PF00583">
    <property type="entry name" value="Acetyltransf_1"/>
    <property type="match status" value="1"/>
</dbReference>
<dbReference type="Proteomes" id="UP000051841">
    <property type="component" value="Unassembled WGS sequence"/>
</dbReference>
<proteinExistence type="predicted"/>
<feature type="domain" description="N-acetyltransferase" evidence="1">
    <location>
        <begin position="17"/>
        <end position="152"/>
    </location>
</feature>